<accession>A0ABD6NWS4</accession>
<dbReference type="Pfam" id="PF02515">
    <property type="entry name" value="CoA_transf_3"/>
    <property type="match status" value="3"/>
</dbReference>
<dbReference type="SUPFAM" id="SSF89796">
    <property type="entry name" value="CoA-transferase family III (CaiB/BaiF)"/>
    <property type="match status" value="2"/>
</dbReference>
<reference evidence="1 2" key="1">
    <citation type="submission" date="2016-06" db="EMBL/GenBank/DDBJ databases">
        <authorList>
            <person name="Sutton G."/>
            <person name="Brinkac L."/>
            <person name="Sanka R."/>
            <person name="Adams M."/>
            <person name="Lau E."/>
            <person name="Sam S."/>
            <person name="Sreng N."/>
            <person name="Him V."/>
            <person name="Kerleguer A."/>
            <person name="Cheng S."/>
        </authorList>
    </citation>
    <scope>NUCLEOTIDE SEQUENCE [LARGE SCALE GENOMIC DNA]</scope>
    <source>
        <strain evidence="1 2">E2978</strain>
    </source>
</reference>
<name>A0ABD6NWS4_9MYCO</name>
<protein>
    <submittedName>
        <fullName evidence="1">Carnitine dehydratase</fullName>
    </submittedName>
</protein>
<sequence>MPFLSTTKVLQLGDGIAGSAAAALLASLGAEVTRVSHGDAPERVGPRINTQAGPVAAVDLTLDRGKRVVETPSDASTLMNEHDIVIVDHNLAVDPPRLENAVVVSISPFGLDGPRSSQPGSELIAQAAGGLLATIGGPGAMPVPAPGYVALKAAGAVAALAALHGLDRRNNADAAVHVDVSVQEAVAFTAALPECAHVLYSCPGRAGSGRYVAPSGTFESRDGLVRITAVENHQWQGLLGALGHPAWAVGLDEREARIEHADLINEHVAAWAATHDKEECAALLQAHRVPSTPVNTAEEILTSPQFTSRGAVLPTRLSGVDVSVLDAPWLTHPGGRSVQQRTGRLADLRIAELTHVLAGPIVGALLGAMGARVVRLEDPDRLDIYRRTGPFALGKPGVERGAYFAVANHSKQSVLIEPARAVQDVGAALAEADVLIENVGTSRLTRLGVDTAAVADSGRLAVRVSGFGSTGPMAGYRVYANNVQSYGGLAGLTIAADGSPARLGTVIADPLSSVVAATVIAAWAVGPARDTGAVIDLSMAEVVASTVAEFVTAASVAQSESISDTTVAPHRGVYRTADDRWVAIEVVGPSDWTCLANFVAASNGSPHRTVIERLETLIAAASADEVAERLSAAGLCAAPVQYAEDLVADAHLAARGFFPEIAHPDADIGTARLVGLPWRFAGHGPVPLAPPPALGNANAHQGRITSAR</sequence>
<dbReference type="EMBL" id="LZIT01000242">
    <property type="protein sequence ID" value="OBG33038.1"/>
    <property type="molecule type" value="Genomic_DNA"/>
</dbReference>
<dbReference type="Proteomes" id="UP000092086">
    <property type="component" value="Unassembled WGS sequence"/>
</dbReference>
<proteinExistence type="predicted"/>
<dbReference type="Gene3D" id="3.30.1540.10">
    <property type="entry name" value="formyl-coa transferase, domain 3"/>
    <property type="match status" value="2"/>
</dbReference>
<dbReference type="PANTHER" id="PTHR48228:SF7">
    <property type="entry name" value="FATTY ACYL-COA TRANSFERASE RV3272-RELATED"/>
    <property type="match status" value="1"/>
</dbReference>
<dbReference type="InterPro" id="IPR044855">
    <property type="entry name" value="CoA-Trfase_III_dom3_sf"/>
</dbReference>
<evidence type="ECO:0000313" key="1">
    <source>
        <dbReference type="EMBL" id="OBG33038.1"/>
    </source>
</evidence>
<gene>
    <name evidence="1" type="ORF">A5672_25120</name>
</gene>
<comment type="caution">
    <text evidence="1">The sequence shown here is derived from an EMBL/GenBank/DDBJ whole genome shotgun (WGS) entry which is preliminary data.</text>
</comment>
<dbReference type="AlphaFoldDB" id="A0ABD6NWS4"/>
<evidence type="ECO:0000313" key="2">
    <source>
        <dbReference type="Proteomes" id="UP000092086"/>
    </source>
</evidence>
<dbReference type="InterPro" id="IPR003673">
    <property type="entry name" value="CoA-Trfase_fam_III"/>
</dbReference>
<organism evidence="1 2">
    <name type="scientific">Mycobacterium alsense</name>
    <dbReference type="NCBI Taxonomy" id="324058"/>
    <lineage>
        <taxon>Bacteria</taxon>
        <taxon>Bacillati</taxon>
        <taxon>Actinomycetota</taxon>
        <taxon>Actinomycetes</taxon>
        <taxon>Mycobacteriales</taxon>
        <taxon>Mycobacteriaceae</taxon>
        <taxon>Mycobacterium</taxon>
    </lineage>
</organism>
<dbReference type="InterPro" id="IPR050509">
    <property type="entry name" value="CoA-transferase_III"/>
</dbReference>
<dbReference type="Gene3D" id="3.40.50.10540">
    <property type="entry name" value="Crotonobetainyl-coa:carnitine coa-transferase, domain 1"/>
    <property type="match status" value="2"/>
</dbReference>
<dbReference type="InterPro" id="IPR023606">
    <property type="entry name" value="CoA-Trfase_III_dom_1_sf"/>
</dbReference>
<dbReference type="PANTHER" id="PTHR48228">
    <property type="entry name" value="SUCCINYL-COA--D-CITRAMALATE COA-TRANSFERASE"/>
    <property type="match status" value="1"/>
</dbReference>